<evidence type="ECO:0000313" key="2">
    <source>
        <dbReference type="EMBL" id="MDL5160459.1"/>
    </source>
</evidence>
<dbReference type="EMBL" id="JASVWF010000011">
    <property type="protein sequence ID" value="MDL5160459.1"/>
    <property type="molecule type" value="Genomic_DNA"/>
</dbReference>
<gene>
    <name evidence="2" type="ORF">QRT03_31145</name>
</gene>
<accession>A0ABT7MIF5</accession>
<feature type="compositionally biased region" description="Basic and acidic residues" evidence="1">
    <location>
        <begin position="192"/>
        <end position="203"/>
    </location>
</feature>
<sequence length="319" mass="36279">MATFPAVGDVERDDALARLDRRHREYEDSRWSEAGDEPREVLDYLVEHRARLARLPRELAQGDVWDELVLTAWVHWDDRRREATVLHQAIRRGLSLREVGRFVGVHTAQGMRDYLDSLDARLREYRRHTRDPDPTRIRSPAPGGRELLIDDTAARADHEPDQGDDAPSRRSRNPYLRYQGRSRAVRGADGQYTRDRRAAERARPARERWLADQHDQVVVVLVNLLEQAERLGLAAASEPDASPVLGDYLSWIRDDLSDGIDDATLHTLGLALRALRSEPTVIELAPQHGVHRAIGAADGLRADHASLRPDRVRTVDDRS</sequence>
<dbReference type="RefSeq" id="WP_286057062.1">
    <property type="nucleotide sequence ID" value="NZ_JASVWF010000011.1"/>
</dbReference>
<name>A0ABT7MIF5_9PSEU</name>
<evidence type="ECO:0000256" key="1">
    <source>
        <dbReference type="SAM" id="MobiDB-lite"/>
    </source>
</evidence>
<proteinExistence type="predicted"/>
<dbReference type="Proteomes" id="UP001231924">
    <property type="component" value="Unassembled WGS sequence"/>
</dbReference>
<comment type="caution">
    <text evidence="2">The sequence shown here is derived from an EMBL/GenBank/DDBJ whole genome shotgun (WGS) entry which is preliminary data.</text>
</comment>
<feature type="compositionally biased region" description="Basic and acidic residues" evidence="1">
    <location>
        <begin position="152"/>
        <end position="161"/>
    </location>
</feature>
<feature type="region of interest" description="Disordered" evidence="1">
    <location>
        <begin position="126"/>
        <end position="203"/>
    </location>
</feature>
<evidence type="ECO:0000313" key="3">
    <source>
        <dbReference type="Proteomes" id="UP001231924"/>
    </source>
</evidence>
<protein>
    <submittedName>
        <fullName evidence="2">Uncharacterized protein</fullName>
    </submittedName>
</protein>
<organism evidence="2 3">
    <name type="scientific">Actinomycetospora termitidis</name>
    <dbReference type="NCBI Taxonomy" id="3053470"/>
    <lineage>
        <taxon>Bacteria</taxon>
        <taxon>Bacillati</taxon>
        <taxon>Actinomycetota</taxon>
        <taxon>Actinomycetes</taxon>
        <taxon>Pseudonocardiales</taxon>
        <taxon>Pseudonocardiaceae</taxon>
        <taxon>Actinomycetospora</taxon>
    </lineage>
</organism>
<keyword evidence="3" id="KW-1185">Reference proteome</keyword>
<reference evidence="2 3" key="1">
    <citation type="submission" date="2023-06" db="EMBL/GenBank/DDBJ databases">
        <title>Actinomycetospora Odt1-22.</title>
        <authorList>
            <person name="Supong K."/>
        </authorList>
    </citation>
    <scope>NUCLEOTIDE SEQUENCE [LARGE SCALE GENOMIC DNA]</scope>
    <source>
        <strain evidence="2 3">Odt1-22</strain>
    </source>
</reference>